<feature type="domain" description="TIR" evidence="2">
    <location>
        <begin position="1"/>
        <end position="136"/>
    </location>
</feature>
<dbReference type="InterPro" id="IPR000157">
    <property type="entry name" value="TIR_dom"/>
</dbReference>
<evidence type="ECO:0000259" key="2">
    <source>
        <dbReference type="PROSITE" id="PS50104"/>
    </source>
</evidence>
<dbReference type="GO" id="GO:0007165">
    <property type="term" value="P:signal transduction"/>
    <property type="evidence" value="ECO:0007669"/>
    <property type="project" value="InterPro"/>
</dbReference>
<evidence type="ECO:0000313" key="4">
    <source>
        <dbReference type="Proteomes" id="UP000199286"/>
    </source>
</evidence>
<dbReference type="SUPFAM" id="SSF52200">
    <property type="entry name" value="Toll/Interleukin receptor TIR domain"/>
    <property type="match status" value="1"/>
</dbReference>
<dbReference type="EMBL" id="FNPF01000005">
    <property type="protein sequence ID" value="SDY29511.1"/>
    <property type="molecule type" value="Genomic_DNA"/>
</dbReference>
<sequence>MKIFISHSSKNAVYGQALVNLLTGLGVAHESIVFTSNTSYGIPVGNNIFDWLKTQISDRPFVIFLLSAEYYSSVACLNEMGAAWIVENQHAAIFTPDFDLSDVKFRDGALDPREIGFFLNDEDRVTEFIETLRANFEITTKQVVISQKRREFLENVNSLNPQDGVAAEKRGEKALSVQKPDESGEASNKELRIPDPSADLNDFEHQFLMGLFSNDEAHSNKVSEAYLETLRPEDLDAIGEWKSFCEFFKLSWSEHGDLASLAALSDEYGKNPLVRQRVAQGYLHFEDFRKAKAHFRAAIECTDDRNRKLGFLGELARISQKQGSREEVSVIVAEMRDLVDGPESEELLLAKLADLSDWYQDDVLKAAMLERELSIDPTDISKRFDLAYIHSQTGNEALSMFHYEKIPASQRSGMVWNNLGVAYQHFSLSGKSIDAFRKAAEKDETLAMSNLAYQFIGSGLLSEAEELLKEAQKHPSYHDNVASALVRLKKIPEEETKTHKDKLKGVSSKSDFLSHVGEHLWQRAPDDVPKTMIDPDCELDVRIEGESFVATGTFQKNEPPLVNALVGTSSPPATETYTVEYRGRFVGRVAIGERTKKTKHSKSAASTLLGLAANTQKFIIVIPEGAKKIRGQLGNDLLDFESGDYNIE</sequence>
<dbReference type="AlphaFoldDB" id="A0A1H3IP85"/>
<dbReference type="SUPFAM" id="SSF48452">
    <property type="entry name" value="TPR-like"/>
    <property type="match status" value="1"/>
</dbReference>
<name>A0A1H3IP85_9RHOB</name>
<feature type="region of interest" description="Disordered" evidence="1">
    <location>
        <begin position="175"/>
        <end position="194"/>
    </location>
</feature>
<dbReference type="Proteomes" id="UP000199286">
    <property type="component" value="Unassembled WGS sequence"/>
</dbReference>
<dbReference type="InterPro" id="IPR011990">
    <property type="entry name" value="TPR-like_helical_dom_sf"/>
</dbReference>
<dbReference type="RefSeq" id="WP_089882274.1">
    <property type="nucleotide sequence ID" value="NZ_FNPF01000005.1"/>
</dbReference>
<dbReference type="Gene3D" id="1.25.40.10">
    <property type="entry name" value="Tetratricopeptide repeat domain"/>
    <property type="match status" value="1"/>
</dbReference>
<dbReference type="InterPro" id="IPR035897">
    <property type="entry name" value="Toll_tir_struct_dom_sf"/>
</dbReference>
<accession>A0A1H3IP85</accession>
<protein>
    <submittedName>
        <fullName evidence="3">TIR domain-containing protein</fullName>
    </submittedName>
</protein>
<gene>
    <name evidence="3" type="ORF">SAMN05444340_105192</name>
</gene>
<proteinExistence type="predicted"/>
<evidence type="ECO:0000313" key="3">
    <source>
        <dbReference type="EMBL" id="SDY29511.1"/>
    </source>
</evidence>
<organism evidence="3 4">
    <name type="scientific">Citreimonas salinaria</name>
    <dbReference type="NCBI Taxonomy" id="321339"/>
    <lineage>
        <taxon>Bacteria</taxon>
        <taxon>Pseudomonadati</taxon>
        <taxon>Pseudomonadota</taxon>
        <taxon>Alphaproteobacteria</taxon>
        <taxon>Rhodobacterales</taxon>
        <taxon>Roseobacteraceae</taxon>
        <taxon>Citreimonas</taxon>
    </lineage>
</organism>
<dbReference type="PROSITE" id="PS50104">
    <property type="entry name" value="TIR"/>
    <property type="match status" value="1"/>
</dbReference>
<dbReference type="OrthoDB" id="6193797at2"/>
<feature type="compositionally biased region" description="Basic and acidic residues" evidence="1">
    <location>
        <begin position="175"/>
        <end position="193"/>
    </location>
</feature>
<dbReference type="Gene3D" id="3.40.50.10140">
    <property type="entry name" value="Toll/interleukin-1 receptor homology (TIR) domain"/>
    <property type="match status" value="1"/>
</dbReference>
<reference evidence="3 4" key="1">
    <citation type="submission" date="2016-10" db="EMBL/GenBank/DDBJ databases">
        <authorList>
            <person name="de Groot N.N."/>
        </authorList>
    </citation>
    <scope>NUCLEOTIDE SEQUENCE [LARGE SCALE GENOMIC DNA]</scope>
    <source>
        <strain evidence="3 4">DSM 26880</strain>
    </source>
</reference>
<keyword evidence="4" id="KW-1185">Reference proteome</keyword>
<evidence type="ECO:0000256" key="1">
    <source>
        <dbReference type="SAM" id="MobiDB-lite"/>
    </source>
</evidence>